<dbReference type="EMBL" id="CABITT030000006">
    <property type="protein sequence ID" value="VVB09192.1"/>
    <property type="molecule type" value="Genomic_DNA"/>
</dbReference>
<name>A0A565C6H6_9BRAS</name>
<gene>
    <name evidence="1" type="ORF">ANE_LOCUS19636</name>
</gene>
<dbReference type="Pfam" id="PF03492">
    <property type="entry name" value="Methyltransf_7"/>
    <property type="match status" value="1"/>
</dbReference>
<dbReference type="AlphaFoldDB" id="A0A565C6H6"/>
<accession>A0A565C6H6</accession>
<protein>
    <submittedName>
        <fullName evidence="1">Uncharacterized protein</fullName>
    </submittedName>
</protein>
<dbReference type="Proteomes" id="UP000489600">
    <property type="component" value="Unassembled WGS sequence"/>
</dbReference>
<proteinExistence type="predicted"/>
<evidence type="ECO:0000313" key="2">
    <source>
        <dbReference type="Proteomes" id="UP000489600"/>
    </source>
</evidence>
<dbReference type="InterPro" id="IPR005299">
    <property type="entry name" value="MeTrfase_7"/>
</dbReference>
<keyword evidence="2" id="KW-1185">Reference proteome</keyword>
<reference evidence="1" key="1">
    <citation type="submission" date="2019-07" db="EMBL/GenBank/DDBJ databases">
        <authorList>
            <person name="Dittberner H."/>
        </authorList>
    </citation>
    <scope>NUCLEOTIDE SEQUENCE [LARGE SCALE GENOMIC DNA]</scope>
</reference>
<dbReference type="OrthoDB" id="1165372at2759"/>
<dbReference type="InterPro" id="IPR029063">
    <property type="entry name" value="SAM-dependent_MTases_sf"/>
</dbReference>
<comment type="caution">
    <text evidence="1">The sequence shown here is derived from an EMBL/GenBank/DDBJ whole genome shotgun (WGS) entry which is preliminary data.</text>
</comment>
<dbReference type="GO" id="GO:0008168">
    <property type="term" value="F:methyltransferase activity"/>
    <property type="evidence" value="ECO:0007669"/>
    <property type="project" value="InterPro"/>
</dbReference>
<organism evidence="1 2">
    <name type="scientific">Arabis nemorensis</name>
    <dbReference type="NCBI Taxonomy" id="586526"/>
    <lineage>
        <taxon>Eukaryota</taxon>
        <taxon>Viridiplantae</taxon>
        <taxon>Streptophyta</taxon>
        <taxon>Embryophyta</taxon>
        <taxon>Tracheophyta</taxon>
        <taxon>Spermatophyta</taxon>
        <taxon>Magnoliopsida</taxon>
        <taxon>eudicotyledons</taxon>
        <taxon>Gunneridae</taxon>
        <taxon>Pentapetalae</taxon>
        <taxon>rosids</taxon>
        <taxon>malvids</taxon>
        <taxon>Brassicales</taxon>
        <taxon>Brassicaceae</taxon>
        <taxon>Arabideae</taxon>
        <taxon>Arabis</taxon>
    </lineage>
</organism>
<sequence>MNVFLEARAQERVPGGLMIALGQCLPDGVSMYETWSTIVKDIIGECLLDNAKSGVTTIEKIELFNLPIYFLNLVN</sequence>
<evidence type="ECO:0000313" key="1">
    <source>
        <dbReference type="EMBL" id="VVB09192.1"/>
    </source>
</evidence>
<dbReference type="SUPFAM" id="SSF53335">
    <property type="entry name" value="S-adenosyl-L-methionine-dependent methyltransferases"/>
    <property type="match status" value="1"/>
</dbReference>